<feature type="domain" description="Glycosyl hydrolase family 31 C-terminal" evidence="8">
    <location>
        <begin position="240"/>
        <end position="329"/>
    </location>
</feature>
<dbReference type="Pfam" id="PF01055">
    <property type="entry name" value="Glyco_hydro_31_2nd"/>
    <property type="match status" value="1"/>
</dbReference>
<evidence type="ECO:0000313" key="10">
    <source>
        <dbReference type="Proteomes" id="UP000594261"/>
    </source>
</evidence>
<dbReference type="InterPro" id="IPR000322">
    <property type="entry name" value="Glyco_hydro_31_TIM"/>
</dbReference>
<feature type="domain" description="Glycoside hydrolase family 31 TIM barrel" evidence="7">
    <location>
        <begin position="92"/>
        <end position="138"/>
    </location>
</feature>
<evidence type="ECO:0000256" key="2">
    <source>
        <dbReference type="ARBA" id="ARBA00022729"/>
    </source>
</evidence>
<dbReference type="Proteomes" id="UP000594261">
    <property type="component" value="Chromosome 4"/>
</dbReference>
<protein>
    <recommendedName>
        <fullName evidence="11">Alpha-glucosidase</fullName>
    </recommendedName>
</protein>
<evidence type="ECO:0000259" key="8">
    <source>
        <dbReference type="Pfam" id="PF21365"/>
    </source>
</evidence>
<organism evidence="9 10">
    <name type="scientific">Quercus lobata</name>
    <name type="common">Valley oak</name>
    <dbReference type="NCBI Taxonomy" id="97700"/>
    <lineage>
        <taxon>Eukaryota</taxon>
        <taxon>Viridiplantae</taxon>
        <taxon>Streptophyta</taxon>
        <taxon>Embryophyta</taxon>
        <taxon>Tracheophyta</taxon>
        <taxon>Spermatophyta</taxon>
        <taxon>Magnoliopsida</taxon>
        <taxon>eudicotyledons</taxon>
        <taxon>Gunneridae</taxon>
        <taxon>Pentapetalae</taxon>
        <taxon>rosids</taxon>
        <taxon>fabids</taxon>
        <taxon>Fagales</taxon>
        <taxon>Fagaceae</taxon>
        <taxon>Quercus</taxon>
    </lineage>
</organism>
<evidence type="ECO:0000313" key="9">
    <source>
        <dbReference type="EnsemblPlants" id="QL04p009616:mrna"/>
    </source>
</evidence>
<evidence type="ECO:0008006" key="11">
    <source>
        <dbReference type="Google" id="ProtNLM"/>
    </source>
</evidence>
<keyword evidence="3 6" id="KW-0378">Hydrolase</keyword>
<dbReference type="PROSITE" id="PS51257">
    <property type="entry name" value="PROKAR_LIPOPROTEIN"/>
    <property type="match status" value="1"/>
</dbReference>
<keyword evidence="2" id="KW-0732">Signal</keyword>
<comment type="similarity">
    <text evidence="1 6">Belongs to the glycosyl hydrolase 31 family.</text>
</comment>
<evidence type="ECO:0000256" key="5">
    <source>
        <dbReference type="ARBA" id="ARBA00023295"/>
    </source>
</evidence>
<evidence type="ECO:0000256" key="6">
    <source>
        <dbReference type="RuleBase" id="RU361185"/>
    </source>
</evidence>
<dbReference type="GO" id="GO:0005975">
    <property type="term" value="P:carbohydrate metabolic process"/>
    <property type="evidence" value="ECO:0007669"/>
    <property type="project" value="InterPro"/>
</dbReference>
<dbReference type="Gene3D" id="2.60.40.1180">
    <property type="entry name" value="Golgi alpha-mannosidase II"/>
    <property type="match status" value="2"/>
</dbReference>
<dbReference type="EMBL" id="LRBV02000004">
    <property type="status" value="NOT_ANNOTATED_CDS"/>
    <property type="molecule type" value="Genomic_DNA"/>
</dbReference>
<dbReference type="PANTHER" id="PTHR22762:SF133">
    <property type="entry name" value="P-TYPE DOMAIN-CONTAINING PROTEIN"/>
    <property type="match status" value="1"/>
</dbReference>
<dbReference type="GO" id="GO:0004553">
    <property type="term" value="F:hydrolase activity, hydrolyzing O-glycosyl compounds"/>
    <property type="evidence" value="ECO:0007669"/>
    <property type="project" value="InterPro"/>
</dbReference>
<dbReference type="InterPro" id="IPR048395">
    <property type="entry name" value="Glyco_hydro_31_C"/>
</dbReference>
<dbReference type="FunFam" id="2.60.40.1180:FF:000044">
    <property type="entry name" value="Alpha-glucosidase 1"/>
    <property type="match status" value="1"/>
</dbReference>
<dbReference type="Pfam" id="PF21365">
    <property type="entry name" value="Glyco_hydro_31_3rd"/>
    <property type="match status" value="1"/>
</dbReference>
<dbReference type="PANTHER" id="PTHR22762">
    <property type="entry name" value="ALPHA-GLUCOSIDASE"/>
    <property type="match status" value="1"/>
</dbReference>
<name>A0A7N2LCT1_QUELO</name>
<proteinExistence type="inferred from homology"/>
<dbReference type="InParanoid" id="A0A7N2LCT1"/>
<reference evidence="9" key="2">
    <citation type="submission" date="2021-01" db="UniProtKB">
        <authorList>
            <consortium name="EnsemblPlants"/>
        </authorList>
    </citation>
    <scope>IDENTIFICATION</scope>
</reference>
<keyword evidence="5 6" id="KW-0326">Glycosidase</keyword>
<dbReference type="AlphaFoldDB" id="A0A7N2LCT1"/>
<dbReference type="EnsemblPlants" id="QL04p009616:mrna">
    <property type="protein sequence ID" value="QL04p009616:mrna"/>
    <property type="gene ID" value="QL04p009616"/>
</dbReference>
<keyword evidence="10" id="KW-1185">Reference proteome</keyword>
<evidence type="ECO:0000256" key="4">
    <source>
        <dbReference type="ARBA" id="ARBA00023180"/>
    </source>
</evidence>
<dbReference type="SUPFAM" id="SSF51445">
    <property type="entry name" value="(Trans)glycosidases"/>
    <property type="match status" value="1"/>
</dbReference>
<evidence type="ECO:0000259" key="7">
    <source>
        <dbReference type="Pfam" id="PF01055"/>
    </source>
</evidence>
<evidence type="ECO:0000256" key="3">
    <source>
        <dbReference type="ARBA" id="ARBA00022801"/>
    </source>
</evidence>
<sequence length="454" mass="50342">MRLGSNVSDAITPDPLISIPMISGCLVVWETGHIPLSHRRRTNKNADIPSSRTDINLYGSHPFFFDVRSPTTDGKQYTELIGRPAQMPYWSFDIDYMDQYKLYALDPVNFPADQMKIFLDTLHQNGQKYVLIVDPDMNEIANFDTAPATPNSTLDDPPYKINNYGSKRPIISNTIPPAALHYGNIAEYNVHNLFGLLEAKATFELYLWESVAASARKALGLRYYLLPYLYTLMYEAHTKGIPIARPLFFSIPEDVNTFEVHSQFLLGKGVLVSPVLNQGAVFVEAYFPAGNWFDLFNSSNSVSVDSGKNITLDAPLDHINIHVREGNILALQGEANTTQEARKTEFQLLVVVNNSGNSTGEVLLDNGVDVEMGNEGGNWTLVRSNGRVVGNNVLVSSQVVNGEFALSQKWVITNVTFIGLQKPGNGTNGQFSSVEITELSLPLGQEFKLERSIS</sequence>
<evidence type="ECO:0000256" key="1">
    <source>
        <dbReference type="ARBA" id="ARBA00007806"/>
    </source>
</evidence>
<dbReference type="InterPro" id="IPR013780">
    <property type="entry name" value="Glyco_hydro_b"/>
</dbReference>
<dbReference type="InterPro" id="IPR017853">
    <property type="entry name" value="GH"/>
</dbReference>
<keyword evidence="4" id="KW-0325">Glycoprotein</keyword>
<reference evidence="9 10" key="1">
    <citation type="journal article" date="2016" name="G3 (Bethesda)">
        <title>First Draft Assembly and Annotation of the Genome of a California Endemic Oak Quercus lobata Nee (Fagaceae).</title>
        <authorList>
            <person name="Sork V.L."/>
            <person name="Fitz-Gibbon S.T."/>
            <person name="Puiu D."/>
            <person name="Crepeau M."/>
            <person name="Gugger P.F."/>
            <person name="Sherman R."/>
            <person name="Stevens K."/>
            <person name="Langley C.H."/>
            <person name="Pellegrini M."/>
            <person name="Salzberg S.L."/>
        </authorList>
    </citation>
    <scope>NUCLEOTIDE SEQUENCE [LARGE SCALE GENOMIC DNA]</scope>
    <source>
        <strain evidence="9 10">cv. SW786</strain>
    </source>
</reference>
<dbReference type="Gene3D" id="3.20.20.80">
    <property type="entry name" value="Glycosidases"/>
    <property type="match status" value="3"/>
</dbReference>
<dbReference type="Gramene" id="QL04p009616:mrna">
    <property type="protein sequence ID" value="QL04p009616:mrna"/>
    <property type="gene ID" value="QL04p009616"/>
</dbReference>
<accession>A0A7N2LCT1</accession>
<dbReference type="SUPFAM" id="SSF51011">
    <property type="entry name" value="Glycosyl hydrolase domain"/>
    <property type="match status" value="1"/>
</dbReference>